<organism evidence="2">
    <name type="scientific">Hokovirus HKV1</name>
    <dbReference type="NCBI Taxonomy" id="1977638"/>
    <lineage>
        <taxon>Viruses</taxon>
        <taxon>Varidnaviria</taxon>
        <taxon>Bamfordvirae</taxon>
        <taxon>Nucleocytoviricota</taxon>
        <taxon>Megaviricetes</taxon>
        <taxon>Imitervirales</taxon>
        <taxon>Mimiviridae</taxon>
        <taxon>Klosneuvirinae</taxon>
        <taxon>Hokovirus</taxon>
    </lineage>
</organism>
<name>A0A1V0SFP1_9VIRU</name>
<feature type="compositionally biased region" description="Low complexity" evidence="1">
    <location>
        <begin position="278"/>
        <end position="306"/>
    </location>
</feature>
<dbReference type="EMBL" id="KY684104">
    <property type="protein sequence ID" value="ARF10540.1"/>
    <property type="molecule type" value="Genomic_DNA"/>
</dbReference>
<evidence type="ECO:0000256" key="1">
    <source>
        <dbReference type="SAM" id="MobiDB-lite"/>
    </source>
</evidence>
<sequence>MSQNKYFSYKTSLHKYITKRSCLNMFLQNEQYEYVMDIINKDDLIIPILFLTVTSSQNKKYNITSQNYYTASAITFYVVISNIMNNKQKIIKDHDLEYYYKLLFELNNAASQSIGQNMKIIKLPDNQDKTNIYINLMHIHNTTINIENFTFEQKINYVNNDRKKINNELEKLSINFEFKETIEKEYMFDYINNIYGSLFKISLTMGWIQGYGKVTEVMNFNGIKKCKNKKINNEIKIIENKNNNKHKSEAIIIENKTKDNKINNDVRIIEKKIKDNQNNKNQKNNQDNIKQKNNQDNIKQKNNQDNIKQKDNQDNKNQKDNQDNKKQKDNQDNQVDINIFINDNDIPKKITKIEFIKLVSKHFAIMYKIYIDFKTIYNNNKMNYVLNYGIQDSHDIYTHHKREFIEKIILLDMYTDTITEIIEYMEEKIYEVIDTINLEIKSSTASKI</sequence>
<gene>
    <name evidence="2" type="ORF">Hokovirus_2_67</name>
</gene>
<evidence type="ECO:0000313" key="2">
    <source>
        <dbReference type="EMBL" id="ARF10540.1"/>
    </source>
</evidence>
<protein>
    <submittedName>
        <fullName evidence="2">Uncharacterized protein</fullName>
    </submittedName>
</protein>
<feature type="region of interest" description="Disordered" evidence="1">
    <location>
        <begin position="273"/>
        <end position="332"/>
    </location>
</feature>
<accession>A0A1V0SFP1</accession>
<feature type="compositionally biased region" description="Basic and acidic residues" evidence="1">
    <location>
        <begin position="307"/>
        <end position="331"/>
    </location>
</feature>
<reference evidence="2" key="1">
    <citation type="journal article" date="2017" name="Science">
        <title>Giant viruses with an expanded complement of translation system components.</title>
        <authorList>
            <person name="Schulz F."/>
            <person name="Yutin N."/>
            <person name="Ivanova N.N."/>
            <person name="Ortega D.R."/>
            <person name="Lee T.K."/>
            <person name="Vierheilig J."/>
            <person name="Daims H."/>
            <person name="Horn M."/>
            <person name="Wagner M."/>
            <person name="Jensen G.J."/>
            <person name="Kyrpides N.C."/>
            <person name="Koonin E.V."/>
            <person name="Woyke T."/>
        </authorList>
    </citation>
    <scope>NUCLEOTIDE SEQUENCE</scope>
    <source>
        <strain evidence="2">HKV1</strain>
    </source>
</reference>
<proteinExistence type="predicted"/>